<name>A0A195EWP0_9HYME</name>
<dbReference type="Proteomes" id="UP000078541">
    <property type="component" value="Unassembled WGS sequence"/>
</dbReference>
<keyword evidence="2" id="KW-1185">Reference proteome</keyword>
<evidence type="ECO:0000313" key="2">
    <source>
        <dbReference type="Proteomes" id="UP000078541"/>
    </source>
</evidence>
<proteinExistence type="predicted"/>
<dbReference type="AlphaFoldDB" id="A0A195EWP0"/>
<protein>
    <submittedName>
        <fullName evidence="1">Uncharacterized protein</fullName>
    </submittedName>
</protein>
<accession>A0A195EWP0</accession>
<gene>
    <name evidence="1" type="ORF">ALC56_13047</name>
</gene>
<reference evidence="1 2" key="1">
    <citation type="submission" date="2016-03" db="EMBL/GenBank/DDBJ databases">
        <title>Trachymyrmex septentrionalis WGS genome.</title>
        <authorList>
            <person name="Nygaard S."/>
            <person name="Hu H."/>
            <person name="Boomsma J."/>
            <person name="Zhang G."/>
        </authorList>
    </citation>
    <scope>NUCLEOTIDE SEQUENCE [LARGE SCALE GENOMIC DNA]</scope>
    <source>
        <strain evidence="1">Tsep2-gDNA-1</strain>
        <tissue evidence="1">Whole body</tissue>
    </source>
</reference>
<dbReference type="EMBL" id="KQ981948">
    <property type="protein sequence ID" value="KYN32566.1"/>
    <property type="molecule type" value="Genomic_DNA"/>
</dbReference>
<evidence type="ECO:0000313" key="1">
    <source>
        <dbReference type="EMBL" id="KYN32566.1"/>
    </source>
</evidence>
<organism evidence="1 2">
    <name type="scientific">Trachymyrmex septentrionalis</name>
    <dbReference type="NCBI Taxonomy" id="34720"/>
    <lineage>
        <taxon>Eukaryota</taxon>
        <taxon>Metazoa</taxon>
        <taxon>Ecdysozoa</taxon>
        <taxon>Arthropoda</taxon>
        <taxon>Hexapoda</taxon>
        <taxon>Insecta</taxon>
        <taxon>Pterygota</taxon>
        <taxon>Neoptera</taxon>
        <taxon>Endopterygota</taxon>
        <taxon>Hymenoptera</taxon>
        <taxon>Apocrita</taxon>
        <taxon>Aculeata</taxon>
        <taxon>Formicoidea</taxon>
        <taxon>Formicidae</taxon>
        <taxon>Myrmicinae</taxon>
        <taxon>Trachymyrmex</taxon>
    </lineage>
</organism>
<sequence>MHHRHETIQNLKHLNVACRFLDFCNYGFAIIVRDLTGLLAGRFPYVFIINLSRSDIHEEIPDSLF</sequence>